<dbReference type="AlphaFoldDB" id="A0A0S2RRE7"/>
<name>A0A0S2RRE7_9ACTN</name>
<feature type="compositionally biased region" description="Low complexity" evidence="1">
    <location>
        <begin position="168"/>
        <end position="179"/>
    </location>
</feature>
<organism evidence="2">
    <name type="scientific">Streptomyces sp. NCIB 11649</name>
    <dbReference type="NCBI Taxonomy" id="1756463"/>
    <lineage>
        <taxon>Bacteria</taxon>
        <taxon>Bacillati</taxon>
        <taxon>Actinomycetota</taxon>
        <taxon>Actinomycetes</taxon>
        <taxon>Kitasatosporales</taxon>
        <taxon>Streptomycetaceae</taxon>
        <taxon>Streptomyces</taxon>
    </lineage>
</organism>
<evidence type="ECO:0000256" key="1">
    <source>
        <dbReference type="SAM" id="MobiDB-lite"/>
    </source>
</evidence>
<proteinExistence type="predicted"/>
<feature type="region of interest" description="Disordered" evidence="1">
    <location>
        <begin position="49"/>
        <end position="74"/>
    </location>
</feature>
<feature type="compositionally biased region" description="Basic and acidic residues" evidence="1">
    <location>
        <begin position="63"/>
        <end position="73"/>
    </location>
</feature>
<accession>A0A0S2RRE7</accession>
<feature type="compositionally biased region" description="Low complexity" evidence="1">
    <location>
        <begin position="188"/>
        <end position="202"/>
    </location>
</feature>
<sequence length="214" mass="22716">MRAPNFCMSCAMYFRQVRTDRPSLRAIVSSLAPFISIWRISPLRSSLIRTSSPGPGAKSRAPAQERPKEEYRKATTVGSWITATALPSSSVTGMKAMAASKTISWPNDGATVRIRAPAPISASACSRAELSNRAVCWKRSRVGIPGASNGGSHSNSSRIGRPPPGSMATTSSLLSAATSCMRAHAESRSSSSLTPSRAGASSFRGKPPSHRLRR</sequence>
<feature type="region of interest" description="Disordered" evidence="1">
    <location>
        <begin position="143"/>
        <end position="214"/>
    </location>
</feature>
<evidence type="ECO:0000313" key="2">
    <source>
        <dbReference type="EMBL" id="ALP32056.1"/>
    </source>
</evidence>
<gene>
    <name evidence="2" type="primary">cycP</name>
</gene>
<reference evidence="2" key="1">
    <citation type="journal article" date="2015" name="Org. Lett.">
        <title>Identification of the Polyketide Biosynthetic Machinery for the Indolizidine Alkaloid Cyclizidine.</title>
        <authorList>
            <person name="Huang W."/>
            <person name="Kim S.J."/>
            <person name="Liu J."/>
            <person name="Zhang W."/>
        </authorList>
    </citation>
    <scope>NUCLEOTIDE SEQUENCE</scope>
    <source>
        <strain evidence="2">NCIB 11649</strain>
    </source>
</reference>
<protein>
    <submittedName>
        <fullName evidence="2">CycP</fullName>
    </submittedName>
</protein>
<dbReference type="EMBL" id="KT327068">
    <property type="protein sequence ID" value="ALP32056.1"/>
    <property type="molecule type" value="Genomic_DNA"/>
</dbReference>